<dbReference type="RefSeq" id="WP_011254456.1">
    <property type="nucleotide sequence ID" value="NC_006814.3"/>
</dbReference>
<dbReference type="AlphaFoldDB" id="Q5FJ85"/>
<dbReference type="Proteomes" id="UP000006381">
    <property type="component" value="Chromosome"/>
</dbReference>
<dbReference type="BioCyc" id="LACI272621:G1G49-1388-MONOMER"/>
<dbReference type="GO" id="GO:0071111">
    <property type="term" value="F:cyclic-guanylate-specific phosphodiesterase activity"/>
    <property type="evidence" value="ECO:0007669"/>
    <property type="project" value="InterPro"/>
</dbReference>
<evidence type="ECO:0000313" key="3">
    <source>
        <dbReference type="Proteomes" id="UP000006381"/>
    </source>
</evidence>
<protein>
    <recommendedName>
        <fullName evidence="1">EAL domain-containing protein</fullName>
    </recommendedName>
</protein>
<dbReference type="PANTHER" id="PTHR33121">
    <property type="entry name" value="CYCLIC DI-GMP PHOSPHODIESTERASE PDEF"/>
    <property type="match status" value="1"/>
</dbReference>
<dbReference type="SMART" id="SM00052">
    <property type="entry name" value="EAL"/>
    <property type="match status" value="1"/>
</dbReference>
<dbReference type="SUPFAM" id="SSF141868">
    <property type="entry name" value="EAL domain-like"/>
    <property type="match status" value="1"/>
</dbReference>
<dbReference type="CDD" id="cd01948">
    <property type="entry name" value="EAL"/>
    <property type="match status" value="1"/>
</dbReference>
<dbReference type="InterPro" id="IPR001633">
    <property type="entry name" value="EAL_dom"/>
</dbReference>
<dbReference type="Gene3D" id="3.20.20.450">
    <property type="entry name" value="EAL domain"/>
    <property type="match status" value="1"/>
</dbReference>
<reference evidence="2 3" key="1">
    <citation type="journal article" date="2005" name="Proc. Natl. Acad. Sci. U.S.A.">
        <title>Complete genome sequence of the probiotic lactic acid bacterium Lactobacillus acidophilus NCFM.</title>
        <authorList>
            <person name="Altermann E."/>
            <person name="Russell W.M."/>
            <person name="Azcarate-Peril M.A."/>
            <person name="Barrangou R."/>
            <person name="Buck B.L."/>
            <person name="McAuliffe O."/>
            <person name="Souther N."/>
            <person name="Dobson A."/>
            <person name="Duong T."/>
            <person name="Callanan M."/>
            <person name="Lick S."/>
            <person name="Hamrick A."/>
            <person name="Cano R."/>
            <person name="Klaenhammer T.R."/>
        </authorList>
    </citation>
    <scope>NUCLEOTIDE SEQUENCE [LARGE SCALE GENOMIC DNA]</scope>
    <source>
        <strain evidence="3">ATCC 700396 / NCK56 / N2 / NCFM</strain>
    </source>
</reference>
<dbReference type="InterPro" id="IPR050706">
    <property type="entry name" value="Cyclic-di-GMP_PDE-like"/>
</dbReference>
<evidence type="ECO:0000313" key="2">
    <source>
        <dbReference type="EMBL" id="AAV43239.1"/>
    </source>
</evidence>
<keyword evidence="3" id="KW-1185">Reference proteome</keyword>
<dbReference type="PANTHER" id="PTHR33121:SF56">
    <property type="entry name" value="SIGNALLING PROTEIN WITH EAL AND C2 DOMAINS"/>
    <property type="match status" value="1"/>
</dbReference>
<dbReference type="DNASU" id="3253066"/>
<feature type="domain" description="EAL" evidence="1">
    <location>
        <begin position="1"/>
        <end position="231"/>
    </location>
</feature>
<gene>
    <name evidence="2" type="ordered locus">LBA1414</name>
</gene>
<dbReference type="Pfam" id="PF00563">
    <property type="entry name" value="EAL"/>
    <property type="match status" value="1"/>
</dbReference>
<accession>Q5FJ85</accession>
<dbReference type="STRING" id="272621.LBA1414"/>
<dbReference type="EMBL" id="CP000033">
    <property type="protein sequence ID" value="AAV43239.1"/>
    <property type="molecule type" value="Genomic_DNA"/>
</dbReference>
<dbReference type="GeneID" id="93289511"/>
<name>Q5FJ85_LACAC</name>
<dbReference type="PROSITE" id="PS50883">
    <property type="entry name" value="EAL"/>
    <property type="match status" value="1"/>
</dbReference>
<dbReference type="HOGENOM" id="CLU_100177_1_0_9"/>
<dbReference type="SMR" id="Q5FJ85"/>
<dbReference type="eggNOG" id="COG2200">
    <property type="taxonomic scope" value="Bacteria"/>
</dbReference>
<sequence>MYKWHNVFQPIFQIDQNMNHKVDHYEMLLRDENDQFPNHDFFRIISTEEDNQKWIQIEEKSLKNLFSLHPNIHVNLNVEPIQFAYPSVWEFLRRIYDKYGQKVIIEITERQLQAGNIGNRQFDCAFQRINDIGFKIALDDVDSGSNSFSFVNHHVNQISVIKLSLLIFDNVSSGTTISFIDSWAAFAKEKHLDLVIEAVRSKEIAKRFAGNKHIFQQGYYWEKALKLEDIY</sequence>
<dbReference type="PATRIC" id="fig|272621.13.peg.1339"/>
<dbReference type="OrthoDB" id="2324331at2"/>
<evidence type="ECO:0000259" key="1">
    <source>
        <dbReference type="PROSITE" id="PS50883"/>
    </source>
</evidence>
<dbReference type="KEGG" id="lac:LBA1414"/>
<organism evidence="3">
    <name type="scientific">Lactobacillus acidophilus (strain ATCC 700396 / NCK56 / N2 / NCFM)</name>
    <dbReference type="NCBI Taxonomy" id="272621"/>
    <lineage>
        <taxon>Bacteria</taxon>
        <taxon>Bacillati</taxon>
        <taxon>Bacillota</taxon>
        <taxon>Bacilli</taxon>
        <taxon>Lactobacillales</taxon>
        <taxon>Lactobacillaceae</taxon>
        <taxon>Lactobacillus</taxon>
    </lineage>
</organism>
<proteinExistence type="predicted"/>
<dbReference type="InterPro" id="IPR035919">
    <property type="entry name" value="EAL_sf"/>
</dbReference>